<proteinExistence type="predicted"/>
<accession>A0A0E3B5D5</accession>
<sequence length="67" mass="7634">MNFQGQEVCIGTLCHTNSGKRPDNFNQIKCFFVCNSKNAGNFRKNSKDLDSLASHFPLLFLILSYFI</sequence>
<dbReference type="AlphaFoldDB" id="A0A0E3B5D5"/>
<dbReference type="RefSeq" id="WP_002724076.1">
    <property type="nucleotide sequence ID" value="NZ_CP012029.1"/>
</dbReference>
<evidence type="ECO:0000313" key="1">
    <source>
        <dbReference type="EMBL" id="ALO27564.1"/>
    </source>
</evidence>
<evidence type="ECO:0000313" key="2">
    <source>
        <dbReference type="Proteomes" id="UP000058857"/>
    </source>
</evidence>
<dbReference type="Proteomes" id="UP000058857">
    <property type="component" value="Chromosome 1"/>
</dbReference>
<dbReference type="PATRIC" id="fig|280505.15.peg.3286"/>
<protein>
    <submittedName>
        <fullName evidence="1">Uncharacterized protein</fullName>
    </submittedName>
</protein>
<gene>
    <name evidence="1" type="ORF">LBBP_03368</name>
</gene>
<organism evidence="1">
    <name type="scientific">Leptospira borgpetersenii serovar Ballum</name>
    <dbReference type="NCBI Taxonomy" id="280505"/>
    <lineage>
        <taxon>Bacteria</taxon>
        <taxon>Pseudomonadati</taxon>
        <taxon>Spirochaetota</taxon>
        <taxon>Spirochaetia</taxon>
        <taxon>Leptospirales</taxon>
        <taxon>Leptospiraceae</taxon>
        <taxon>Leptospira</taxon>
    </lineage>
</organism>
<reference evidence="1 2" key="1">
    <citation type="journal article" date="2015" name="PLoS Negl. Trop. Dis.">
        <title>Distribution of Plasmids in Distinct Leptospira Pathogenic Species.</title>
        <authorList>
            <person name="Wang Y."/>
            <person name="Zhuang X."/>
            <person name="Zhong Y."/>
            <person name="Zhang C."/>
            <person name="Zhang Y."/>
            <person name="Zeng L."/>
            <person name="Zhu Y."/>
            <person name="He P."/>
            <person name="Dong K."/>
            <person name="Pal U."/>
            <person name="Guo X."/>
            <person name="Qin J."/>
        </authorList>
    </citation>
    <scope>NUCLEOTIDE SEQUENCE [LARGE SCALE GENOMIC DNA]</scope>
    <source>
        <strain evidence="1 2">56604</strain>
    </source>
</reference>
<dbReference type="EMBL" id="CP012029">
    <property type="protein sequence ID" value="ALO27564.1"/>
    <property type="molecule type" value="Genomic_DNA"/>
</dbReference>
<name>A0A0E3B5D5_LEPBO</name>